<evidence type="ECO:0000256" key="1">
    <source>
        <dbReference type="ARBA" id="ARBA00022741"/>
    </source>
</evidence>
<dbReference type="RefSeq" id="WP_203961226.1">
    <property type="nucleotide sequence ID" value="NZ_AP023355.1"/>
</dbReference>
<proteinExistence type="predicted"/>
<organism evidence="4 5">
    <name type="scientific">Actinocatenispora thailandica</name>
    <dbReference type="NCBI Taxonomy" id="227318"/>
    <lineage>
        <taxon>Bacteria</taxon>
        <taxon>Bacillati</taxon>
        <taxon>Actinomycetota</taxon>
        <taxon>Actinomycetes</taxon>
        <taxon>Micromonosporales</taxon>
        <taxon>Micromonosporaceae</taxon>
        <taxon>Actinocatenispora</taxon>
    </lineage>
</organism>
<name>A0A7R7DN01_9ACTN</name>
<evidence type="ECO:0000313" key="5">
    <source>
        <dbReference type="Proteomes" id="UP000611640"/>
    </source>
</evidence>
<evidence type="ECO:0000313" key="4">
    <source>
        <dbReference type="EMBL" id="BCJ34501.1"/>
    </source>
</evidence>
<dbReference type="KEGG" id="atl:Athai_20040"/>
<sequence length="287" mass="29791">MLHATGLTKRYGSTTALAGLDLTVGAGEIVGLIGHNGAGKTTFVEITAGLTRPDAGTVQIAGVDAVRRPAAARRHLGLAPQHLALYPSATVRQNLTVFGGLAGLRRRALRAAVDDVATATGLAGVLDRAVGLLSGGQQRRAQTATALLHRPAVLLLDEPTVGADPQTRQAMLAVVRQRADAGAAVCYTTHYLPELDELGATLAVLRAGRVIARGSRDELLTGLPGELLLGYADGTERRISSTDPRAALAAAVTDPARTAGLSTVDIRRPSLDDLYHALSREAHHVAA</sequence>
<evidence type="ECO:0000259" key="3">
    <source>
        <dbReference type="PROSITE" id="PS50893"/>
    </source>
</evidence>
<feature type="domain" description="ABC transporter" evidence="3">
    <location>
        <begin position="2"/>
        <end position="232"/>
    </location>
</feature>
<dbReference type="AlphaFoldDB" id="A0A7R7DN01"/>
<dbReference type="PROSITE" id="PS50893">
    <property type="entry name" value="ABC_TRANSPORTER_2"/>
    <property type="match status" value="1"/>
</dbReference>
<dbReference type="PANTHER" id="PTHR43582">
    <property type="entry name" value="LINEARMYCIN RESISTANCE ATP-BINDING PROTEIN LNRL"/>
    <property type="match status" value="1"/>
</dbReference>
<dbReference type="InterPro" id="IPR027417">
    <property type="entry name" value="P-loop_NTPase"/>
</dbReference>
<protein>
    <recommendedName>
        <fullName evidence="3">ABC transporter domain-containing protein</fullName>
    </recommendedName>
</protein>
<dbReference type="GO" id="GO:0016887">
    <property type="term" value="F:ATP hydrolysis activity"/>
    <property type="evidence" value="ECO:0007669"/>
    <property type="project" value="InterPro"/>
</dbReference>
<dbReference type="Pfam" id="PF00005">
    <property type="entry name" value="ABC_tran"/>
    <property type="match status" value="1"/>
</dbReference>
<dbReference type="InterPro" id="IPR003593">
    <property type="entry name" value="AAA+_ATPase"/>
</dbReference>
<gene>
    <name evidence="4" type="ORF">Athai_20040</name>
</gene>
<evidence type="ECO:0000256" key="2">
    <source>
        <dbReference type="ARBA" id="ARBA00022840"/>
    </source>
</evidence>
<dbReference type="SUPFAM" id="SSF52540">
    <property type="entry name" value="P-loop containing nucleoside triphosphate hydrolases"/>
    <property type="match status" value="1"/>
</dbReference>
<dbReference type="Proteomes" id="UP000611640">
    <property type="component" value="Chromosome"/>
</dbReference>
<keyword evidence="2" id="KW-0067">ATP-binding</keyword>
<dbReference type="Gene3D" id="3.40.50.300">
    <property type="entry name" value="P-loop containing nucleotide triphosphate hydrolases"/>
    <property type="match status" value="1"/>
</dbReference>
<dbReference type="PANTHER" id="PTHR43582:SF2">
    <property type="entry name" value="LINEARMYCIN RESISTANCE ATP-BINDING PROTEIN LNRL"/>
    <property type="match status" value="1"/>
</dbReference>
<accession>A0A7R7DN01</accession>
<dbReference type="SMART" id="SM00382">
    <property type="entry name" value="AAA"/>
    <property type="match status" value="1"/>
</dbReference>
<reference evidence="4 5" key="1">
    <citation type="submission" date="2020-08" db="EMBL/GenBank/DDBJ databases">
        <title>Whole genome shotgun sequence of Actinocatenispora thailandica NBRC 105041.</title>
        <authorList>
            <person name="Komaki H."/>
            <person name="Tamura T."/>
        </authorList>
    </citation>
    <scope>NUCLEOTIDE SEQUENCE [LARGE SCALE GENOMIC DNA]</scope>
    <source>
        <strain evidence="4 5">NBRC 105041</strain>
    </source>
</reference>
<keyword evidence="1" id="KW-0547">Nucleotide-binding</keyword>
<keyword evidence="5" id="KW-1185">Reference proteome</keyword>
<dbReference type="EMBL" id="AP023355">
    <property type="protein sequence ID" value="BCJ34501.1"/>
    <property type="molecule type" value="Genomic_DNA"/>
</dbReference>
<dbReference type="InterPro" id="IPR003439">
    <property type="entry name" value="ABC_transporter-like_ATP-bd"/>
</dbReference>
<dbReference type="GO" id="GO:0005524">
    <property type="term" value="F:ATP binding"/>
    <property type="evidence" value="ECO:0007669"/>
    <property type="project" value="UniProtKB-KW"/>
</dbReference>